<dbReference type="SUPFAM" id="SSF51735">
    <property type="entry name" value="NAD(P)-binding Rossmann-fold domains"/>
    <property type="match status" value="1"/>
</dbReference>
<dbReference type="OrthoDB" id="9792935at2"/>
<gene>
    <name evidence="3" type="ORF">FXB38_38745</name>
</gene>
<dbReference type="Pfam" id="PF22725">
    <property type="entry name" value="GFO_IDH_MocA_C3"/>
    <property type="match status" value="1"/>
</dbReference>
<dbReference type="Pfam" id="PF01408">
    <property type="entry name" value="GFO_IDH_MocA"/>
    <property type="match status" value="1"/>
</dbReference>
<dbReference type="Proteomes" id="UP000324853">
    <property type="component" value="Unassembled WGS sequence"/>
</dbReference>
<dbReference type="InterPro" id="IPR036291">
    <property type="entry name" value="NAD(P)-bd_dom_sf"/>
</dbReference>
<keyword evidence="4" id="KW-1185">Reference proteome</keyword>
<dbReference type="RefSeq" id="WP_148756174.1">
    <property type="nucleotide sequence ID" value="NZ_VSSR01000086.1"/>
</dbReference>
<dbReference type="InterPro" id="IPR000683">
    <property type="entry name" value="Gfo/Idh/MocA-like_OxRdtase_N"/>
</dbReference>
<dbReference type="Gene3D" id="3.40.50.720">
    <property type="entry name" value="NAD(P)-binding Rossmann-like Domain"/>
    <property type="match status" value="1"/>
</dbReference>
<dbReference type="AlphaFoldDB" id="A0A5S4VWA3"/>
<dbReference type="PANTHER" id="PTHR43377:SF1">
    <property type="entry name" value="BILIVERDIN REDUCTASE A"/>
    <property type="match status" value="1"/>
</dbReference>
<dbReference type="SUPFAM" id="SSF55347">
    <property type="entry name" value="Glyceraldehyde-3-phosphate dehydrogenase-like, C-terminal domain"/>
    <property type="match status" value="1"/>
</dbReference>
<sequence length="339" mass="38130">MTYPKRVAVIGVSHWHSTYDAAYVELLRAMNVDVVGISDENEEIVRNRAERFKIKPFQDYKEMVDRTKPDFIVALGRHVDMPEIFRHLAEAGIPFLMEKPWGVDDTTVRELAELASRRNLWVCVPYFTRYTQWAELARSMVQSGELGAISHIVFRMIRPTMKRYVAWDSPWMLSKDQAGGGALLNLGSHGFDICRFITGEEPSVLSAVLSNVVHNSEVEDYAHVTLRTPKGIIFHNEVGYTLPTWPKNSTDSEQKLAAENAIVREVAGGVHILGPDRDEMVPAPLGYVGGCRRVLVECFERLAAGKPPPITAHDCARAVTLTHDAYRLAHYRGVRSDDA</sequence>
<dbReference type="PANTHER" id="PTHR43377">
    <property type="entry name" value="BILIVERDIN REDUCTASE A"/>
    <property type="match status" value="1"/>
</dbReference>
<evidence type="ECO:0000259" key="1">
    <source>
        <dbReference type="Pfam" id="PF01408"/>
    </source>
</evidence>
<feature type="domain" description="Gfo/Idh/MocA-like oxidoreductase N-terminal" evidence="1">
    <location>
        <begin position="6"/>
        <end position="124"/>
    </location>
</feature>
<comment type="caution">
    <text evidence="3">The sequence shown here is derived from an EMBL/GenBank/DDBJ whole genome shotgun (WGS) entry which is preliminary data.</text>
</comment>
<feature type="domain" description="GFO/IDH/MocA-like oxidoreductase" evidence="2">
    <location>
        <begin position="137"/>
        <end position="243"/>
    </location>
</feature>
<protein>
    <submittedName>
        <fullName evidence="3">Gfo/Idh/MocA family oxidoreductase</fullName>
    </submittedName>
</protein>
<dbReference type="GO" id="GO:0000166">
    <property type="term" value="F:nucleotide binding"/>
    <property type="evidence" value="ECO:0007669"/>
    <property type="project" value="InterPro"/>
</dbReference>
<evidence type="ECO:0000313" key="4">
    <source>
        <dbReference type="Proteomes" id="UP000324853"/>
    </source>
</evidence>
<dbReference type="InterPro" id="IPR051450">
    <property type="entry name" value="Gfo/Idh/MocA_Oxidoreductases"/>
</dbReference>
<dbReference type="Gene3D" id="3.30.360.10">
    <property type="entry name" value="Dihydrodipicolinate Reductase, domain 2"/>
    <property type="match status" value="1"/>
</dbReference>
<organism evidence="3 4">
    <name type="scientific">Bradyrhizobium cytisi</name>
    <dbReference type="NCBI Taxonomy" id="515489"/>
    <lineage>
        <taxon>Bacteria</taxon>
        <taxon>Pseudomonadati</taxon>
        <taxon>Pseudomonadota</taxon>
        <taxon>Alphaproteobacteria</taxon>
        <taxon>Hyphomicrobiales</taxon>
        <taxon>Nitrobacteraceae</taxon>
        <taxon>Bradyrhizobium</taxon>
    </lineage>
</organism>
<dbReference type="EMBL" id="VSSR01000086">
    <property type="protein sequence ID" value="TYL72345.1"/>
    <property type="molecule type" value="Genomic_DNA"/>
</dbReference>
<proteinExistence type="predicted"/>
<reference evidence="3 4" key="1">
    <citation type="submission" date="2019-08" db="EMBL/GenBank/DDBJ databases">
        <title>Bradyrhizobium hipponensis sp. nov., a rhizobium isolated from a Lupinus angustifolius root nodule in Tunisia.</title>
        <authorList>
            <person name="Off K."/>
            <person name="Rejili M."/>
            <person name="Mars M."/>
            <person name="Brachmann A."/>
            <person name="Marin M."/>
        </authorList>
    </citation>
    <scope>NUCLEOTIDE SEQUENCE [LARGE SCALE GENOMIC DNA]</scope>
    <source>
        <strain evidence="3 4">CTAW11</strain>
    </source>
</reference>
<accession>A0A5S4VWA3</accession>
<evidence type="ECO:0000259" key="2">
    <source>
        <dbReference type="Pfam" id="PF22725"/>
    </source>
</evidence>
<dbReference type="InterPro" id="IPR055170">
    <property type="entry name" value="GFO_IDH_MocA-like_dom"/>
</dbReference>
<evidence type="ECO:0000313" key="3">
    <source>
        <dbReference type="EMBL" id="TYL72345.1"/>
    </source>
</evidence>
<name>A0A5S4VWA3_9BRAD</name>